<feature type="transmembrane region" description="Helical" evidence="8">
    <location>
        <begin position="226"/>
        <end position="244"/>
    </location>
</feature>
<dbReference type="Proteomes" id="UP000683246">
    <property type="component" value="Chromosome"/>
</dbReference>
<evidence type="ECO:0000256" key="2">
    <source>
        <dbReference type="ARBA" id="ARBA00009142"/>
    </source>
</evidence>
<evidence type="ECO:0000256" key="4">
    <source>
        <dbReference type="ARBA" id="ARBA00022475"/>
    </source>
</evidence>
<evidence type="ECO:0000256" key="6">
    <source>
        <dbReference type="ARBA" id="ARBA00022989"/>
    </source>
</evidence>
<evidence type="ECO:0000256" key="8">
    <source>
        <dbReference type="RuleBase" id="RU363041"/>
    </source>
</evidence>
<dbReference type="EMBL" id="CP058649">
    <property type="protein sequence ID" value="QUI21279.1"/>
    <property type="molecule type" value="Genomic_DNA"/>
</dbReference>
<dbReference type="PANTHER" id="PTHR30269:SF37">
    <property type="entry name" value="MEMBRANE TRANSPORTER PROTEIN"/>
    <property type="match status" value="1"/>
</dbReference>
<evidence type="ECO:0000313" key="9">
    <source>
        <dbReference type="EMBL" id="QUI21279.1"/>
    </source>
</evidence>
<dbReference type="InterPro" id="IPR002781">
    <property type="entry name" value="TM_pro_TauE-like"/>
</dbReference>
<feature type="transmembrane region" description="Helical" evidence="8">
    <location>
        <begin position="44"/>
        <end position="62"/>
    </location>
</feature>
<dbReference type="KEGG" id="vpy:HZI73_02815"/>
<dbReference type="GO" id="GO:0005886">
    <property type="term" value="C:plasma membrane"/>
    <property type="evidence" value="ECO:0007669"/>
    <property type="project" value="UniProtKB-SubCell"/>
</dbReference>
<keyword evidence="6 8" id="KW-1133">Transmembrane helix</keyword>
<feature type="transmembrane region" description="Helical" evidence="8">
    <location>
        <begin position="101"/>
        <end position="118"/>
    </location>
</feature>
<keyword evidence="3" id="KW-0813">Transport</keyword>
<evidence type="ECO:0000256" key="7">
    <source>
        <dbReference type="ARBA" id="ARBA00023136"/>
    </source>
</evidence>
<evidence type="ECO:0000256" key="5">
    <source>
        <dbReference type="ARBA" id="ARBA00022692"/>
    </source>
</evidence>
<keyword evidence="4 8" id="KW-1003">Cell membrane</keyword>
<dbReference type="RefSeq" id="WP_212696744.1">
    <property type="nucleotide sequence ID" value="NZ_CP058649.1"/>
</dbReference>
<protein>
    <recommendedName>
        <fullName evidence="8">Probable membrane transporter protein</fullName>
    </recommendedName>
</protein>
<feature type="transmembrane region" description="Helical" evidence="8">
    <location>
        <begin position="74"/>
        <end position="95"/>
    </location>
</feature>
<reference evidence="9" key="1">
    <citation type="submission" date="2020-07" db="EMBL/GenBank/DDBJ databases">
        <title>Vallitalea pronyensis genome.</title>
        <authorList>
            <person name="Postec A."/>
        </authorList>
    </citation>
    <scope>NUCLEOTIDE SEQUENCE</scope>
    <source>
        <strain evidence="9">FatNI3</strain>
    </source>
</reference>
<evidence type="ECO:0000313" key="10">
    <source>
        <dbReference type="Proteomes" id="UP000683246"/>
    </source>
</evidence>
<evidence type="ECO:0000256" key="3">
    <source>
        <dbReference type="ARBA" id="ARBA00022448"/>
    </source>
</evidence>
<accession>A0A8J8MGQ8</accession>
<feature type="transmembrane region" description="Helical" evidence="8">
    <location>
        <begin position="12"/>
        <end position="38"/>
    </location>
</feature>
<dbReference type="InterPro" id="IPR052017">
    <property type="entry name" value="TSUP"/>
</dbReference>
<dbReference type="Pfam" id="PF01925">
    <property type="entry name" value="TauE"/>
    <property type="match status" value="1"/>
</dbReference>
<comment type="similarity">
    <text evidence="2 8">Belongs to the 4-toluene sulfonate uptake permease (TSUP) (TC 2.A.102) family.</text>
</comment>
<dbReference type="AlphaFoldDB" id="A0A8J8MGQ8"/>
<feature type="transmembrane region" description="Helical" evidence="8">
    <location>
        <begin position="194"/>
        <end position="214"/>
    </location>
</feature>
<keyword evidence="10" id="KW-1185">Reference proteome</keyword>
<keyword evidence="5 8" id="KW-0812">Transmembrane</keyword>
<dbReference type="PANTHER" id="PTHR30269">
    <property type="entry name" value="TRANSMEMBRANE PROTEIN YFCA"/>
    <property type="match status" value="1"/>
</dbReference>
<evidence type="ECO:0000256" key="1">
    <source>
        <dbReference type="ARBA" id="ARBA00004651"/>
    </source>
</evidence>
<comment type="subcellular location">
    <subcellularLocation>
        <location evidence="1 8">Cell membrane</location>
        <topology evidence="1 8">Multi-pass membrane protein</topology>
    </subcellularLocation>
</comment>
<name>A0A8J8MGQ8_9FIRM</name>
<proteinExistence type="inferred from homology"/>
<keyword evidence="7 8" id="KW-0472">Membrane</keyword>
<organism evidence="9 10">
    <name type="scientific">Vallitalea pronyensis</name>
    <dbReference type="NCBI Taxonomy" id="1348613"/>
    <lineage>
        <taxon>Bacteria</taxon>
        <taxon>Bacillati</taxon>
        <taxon>Bacillota</taxon>
        <taxon>Clostridia</taxon>
        <taxon>Lachnospirales</taxon>
        <taxon>Vallitaleaceae</taxon>
        <taxon>Vallitalea</taxon>
    </lineage>
</organism>
<sequence>MGEFVSVLQSSSIIFLASIVQGSVGFGFALIAVPLLTFILPMKVIVPMVVVYSLITNIMVMITARRHIRLSQIWIMIFCGIAGIPMGILGLKHLSPEGLKVMLGLLICITAISMAKGYRVKFKRMKMAYGVTGFISGVLNGGLSMSGPPIVLFLSNEGYDKHAFRANLTAYATITNSITIVMFIWHGFLTVDMVSMMGSNIVALLAGAVVGINVARKMEEKYFRKIVLMLLITVGAITIIKAVLNS</sequence>
<gene>
    <name evidence="9" type="ORF">HZI73_02815</name>
</gene>
<feature type="transmembrane region" description="Helical" evidence="8">
    <location>
        <begin position="168"/>
        <end position="188"/>
    </location>
</feature>